<dbReference type="AlphaFoldDB" id="A0AAJ3DA85"/>
<feature type="region of interest" description="Disordered" evidence="1">
    <location>
        <begin position="1"/>
        <end position="33"/>
    </location>
</feature>
<feature type="compositionally biased region" description="Basic and acidic residues" evidence="1">
    <location>
        <begin position="1"/>
        <end position="21"/>
    </location>
</feature>
<proteinExistence type="predicted"/>
<name>A0AAJ3DA85_ACIHA</name>
<dbReference type="EMBL" id="WTTO01000052">
    <property type="protein sequence ID" value="NAR74529.1"/>
    <property type="molecule type" value="Genomic_DNA"/>
</dbReference>
<gene>
    <name evidence="2" type="ORF">GPS52_13770</name>
</gene>
<evidence type="ECO:0000313" key="3">
    <source>
        <dbReference type="Proteomes" id="UP000451048"/>
    </source>
</evidence>
<dbReference type="Proteomes" id="UP000451048">
    <property type="component" value="Unassembled WGS sequence"/>
</dbReference>
<evidence type="ECO:0000313" key="2">
    <source>
        <dbReference type="EMBL" id="NAR74529.1"/>
    </source>
</evidence>
<sequence>MKDIDQFEKKSLTNAERQRAYRERKKNATYGSKDGGVRLDTYISSHTDIYLASLIKFYSLQGNMTKKELLERLIKQEYDKQLHNFPDDLFNE</sequence>
<reference evidence="2 3" key="1">
    <citation type="submission" date="2019-12" db="EMBL/GenBank/DDBJ databases">
        <title>Acinetobacter haemolyticus comparative genomics.</title>
        <authorList>
            <person name="Castro-Jaimes S."/>
            <person name="Bello-Lopez E."/>
            <person name="Velazquez-Acosta C."/>
            <person name="Volkow-Fernandez P."/>
            <person name="Lozano-Zarain P."/>
            <person name="Castillo Ramirez S."/>
            <person name="Cevallos M.A."/>
        </authorList>
    </citation>
    <scope>NUCLEOTIDE SEQUENCE [LARGE SCALE GENOMIC DNA]</scope>
    <source>
        <strain evidence="2 3">AN10</strain>
    </source>
</reference>
<comment type="caution">
    <text evidence="2">The sequence shown here is derived from an EMBL/GenBank/DDBJ whole genome shotgun (WGS) entry which is preliminary data.</text>
</comment>
<protein>
    <submittedName>
        <fullName evidence="2">Uncharacterized protein</fullName>
    </submittedName>
</protein>
<organism evidence="2 3">
    <name type="scientific">Acinetobacter haemolyticus</name>
    <dbReference type="NCBI Taxonomy" id="29430"/>
    <lineage>
        <taxon>Bacteria</taxon>
        <taxon>Pseudomonadati</taxon>
        <taxon>Pseudomonadota</taxon>
        <taxon>Gammaproteobacteria</taxon>
        <taxon>Moraxellales</taxon>
        <taxon>Moraxellaceae</taxon>
        <taxon>Acinetobacter</taxon>
    </lineage>
</organism>
<dbReference type="RefSeq" id="WP_161405043.1">
    <property type="nucleotide sequence ID" value="NZ_WTTF01000008.1"/>
</dbReference>
<accession>A0AAJ3DA85</accession>
<evidence type="ECO:0000256" key="1">
    <source>
        <dbReference type="SAM" id="MobiDB-lite"/>
    </source>
</evidence>